<reference evidence="4" key="4">
    <citation type="journal article" date="2015" name="G3 (Bethesda)">
        <title>Genome sequences of three phytopathogenic species of the Magnaporthaceae family of fungi.</title>
        <authorList>
            <person name="Okagaki L.H."/>
            <person name="Nunes C.C."/>
            <person name="Sailsbery J."/>
            <person name="Clay B."/>
            <person name="Brown D."/>
            <person name="John T."/>
            <person name="Oh Y."/>
            <person name="Young N."/>
            <person name="Fitzgerald M."/>
            <person name="Haas B.J."/>
            <person name="Zeng Q."/>
            <person name="Young S."/>
            <person name="Adiconis X."/>
            <person name="Fan L."/>
            <person name="Levin J.Z."/>
            <person name="Mitchell T.K."/>
            <person name="Okubara P.A."/>
            <person name="Farman M.L."/>
            <person name="Kohn L.M."/>
            <person name="Birren B."/>
            <person name="Ma L.-J."/>
            <person name="Dean R.A."/>
        </authorList>
    </citation>
    <scope>NUCLEOTIDE SEQUENCE</scope>
    <source>
        <strain evidence="4">R3-111a-1</strain>
    </source>
</reference>
<keyword evidence="2" id="KW-0472">Membrane</keyword>
<feature type="region of interest" description="Disordered" evidence="1">
    <location>
        <begin position="146"/>
        <end position="169"/>
    </location>
</feature>
<dbReference type="EnsemblFungi" id="EJT71542">
    <property type="protein sequence ID" value="EJT71542"/>
    <property type="gene ID" value="GGTG_10799"/>
</dbReference>
<evidence type="ECO:0008006" key="6">
    <source>
        <dbReference type="Google" id="ProtNLM"/>
    </source>
</evidence>
<reference evidence="3" key="2">
    <citation type="submission" date="2010-07" db="EMBL/GenBank/DDBJ databases">
        <authorList>
            <consortium name="The Broad Institute Genome Sequencing Platform"/>
            <consortium name="Broad Institute Genome Sequencing Center for Infectious Disease"/>
            <person name="Ma L.-J."/>
            <person name="Dead R."/>
            <person name="Young S."/>
            <person name="Zeng Q."/>
            <person name="Koehrsen M."/>
            <person name="Alvarado L."/>
            <person name="Berlin A."/>
            <person name="Chapman S.B."/>
            <person name="Chen Z."/>
            <person name="Freedman E."/>
            <person name="Gellesch M."/>
            <person name="Goldberg J."/>
            <person name="Griggs A."/>
            <person name="Gujja S."/>
            <person name="Heilman E.R."/>
            <person name="Heiman D."/>
            <person name="Hepburn T."/>
            <person name="Howarth C."/>
            <person name="Jen D."/>
            <person name="Larson L."/>
            <person name="Mehta T."/>
            <person name="Neiman D."/>
            <person name="Pearson M."/>
            <person name="Roberts A."/>
            <person name="Saif S."/>
            <person name="Shea T."/>
            <person name="Shenoy N."/>
            <person name="Sisk P."/>
            <person name="Stolte C."/>
            <person name="Sykes S."/>
            <person name="Walk T."/>
            <person name="White J."/>
            <person name="Yandava C."/>
            <person name="Haas B."/>
            <person name="Nusbaum C."/>
            <person name="Birren B."/>
        </authorList>
    </citation>
    <scope>NUCLEOTIDE SEQUENCE</scope>
    <source>
        <strain evidence="3">R3-111a-1</strain>
    </source>
</reference>
<evidence type="ECO:0000313" key="4">
    <source>
        <dbReference type="EnsemblFungi" id="EJT71542"/>
    </source>
</evidence>
<dbReference type="RefSeq" id="XP_009226939.1">
    <property type="nucleotide sequence ID" value="XM_009228675.1"/>
</dbReference>
<reference evidence="4" key="5">
    <citation type="submission" date="2018-04" db="UniProtKB">
        <authorList>
            <consortium name="EnsemblFungi"/>
        </authorList>
    </citation>
    <scope>IDENTIFICATION</scope>
    <source>
        <strain evidence="4">R3-111a-1</strain>
    </source>
</reference>
<accession>J3PBC6</accession>
<dbReference type="Proteomes" id="UP000006039">
    <property type="component" value="Unassembled WGS sequence"/>
</dbReference>
<dbReference type="VEuPathDB" id="FungiDB:GGTG_10799"/>
<dbReference type="GeneID" id="20351257"/>
<keyword evidence="5" id="KW-1185">Reference proteome</keyword>
<evidence type="ECO:0000313" key="5">
    <source>
        <dbReference type="Proteomes" id="UP000006039"/>
    </source>
</evidence>
<protein>
    <recommendedName>
        <fullName evidence="6">Transmembrane protein</fullName>
    </recommendedName>
</protein>
<evidence type="ECO:0000313" key="3">
    <source>
        <dbReference type="EMBL" id="EJT71542.1"/>
    </source>
</evidence>
<name>J3PBC6_GAET3</name>
<dbReference type="HOGENOM" id="CLU_115534_1_1_1"/>
<dbReference type="eggNOG" id="ENOG502SFC0">
    <property type="taxonomic scope" value="Eukaryota"/>
</dbReference>
<dbReference type="AlphaFoldDB" id="J3PBC6"/>
<keyword evidence="2" id="KW-1133">Transmembrane helix</keyword>
<sequence>MVISGLRKTYLPSQAKSFTEIRITTRARPRFLTAMFAATLRRLAAATKPLAESATKSTSPLKKVWPPDYSKLSPQAKLKFEKKYKRRVLLRSARPRWNKIIRLTQLFSVTFITVYGVLFMRWDPPASNPFLSIRRTFWEMFGSTLDEPAEQDNTPMTRERPIRSNPPPK</sequence>
<evidence type="ECO:0000256" key="2">
    <source>
        <dbReference type="SAM" id="Phobius"/>
    </source>
</evidence>
<dbReference type="STRING" id="644352.J3PBC6"/>
<reference evidence="5" key="1">
    <citation type="submission" date="2010-07" db="EMBL/GenBank/DDBJ databases">
        <title>The genome sequence of Gaeumannomyces graminis var. tritici strain R3-111a-1.</title>
        <authorList>
            <consortium name="The Broad Institute Genome Sequencing Platform"/>
            <person name="Ma L.-J."/>
            <person name="Dead R."/>
            <person name="Young S."/>
            <person name="Zeng Q."/>
            <person name="Koehrsen M."/>
            <person name="Alvarado L."/>
            <person name="Berlin A."/>
            <person name="Chapman S.B."/>
            <person name="Chen Z."/>
            <person name="Freedman E."/>
            <person name="Gellesch M."/>
            <person name="Goldberg J."/>
            <person name="Griggs A."/>
            <person name="Gujja S."/>
            <person name="Heilman E.R."/>
            <person name="Heiman D."/>
            <person name="Hepburn T."/>
            <person name="Howarth C."/>
            <person name="Jen D."/>
            <person name="Larson L."/>
            <person name="Mehta T."/>
            <person name="Neiman D."/>
            <person name="Pearson M."/>
            <person name="Roberts A."/>
            <person name="Saif S."/>
            <person name="Shea T."/>
            <person name="Shenoy N."/>
            <person name="Sisk P."/>
            <person name="Stolte C."/>
            <person name="Sykes S."/>
            <person name="Walk T."/>
            <person name="White J."/>
            <person name="Yandava C."/>
            <person name="Haas B."/>
            <person name="Nusbaum C."/>
            <person name="Birren B."/>
        </authorList>
    </citation>
    <scope>NUCLEOTIDE SEQUENCE [LARGE SCALE GENOMIC DNA]</scope>
    <source>
        <strain evidence="5">R3-111a-1</strain>
    </source>
</reference>
<evidence type="ECO:0000256" key="1">
    <source>
        <dbReference type="SAM" id="MobiDB-lite"/>
    </source>
</evidence>
<dbReference type="OrthoDB" id="5278907at2759"/>
<dbReference type="EMBL" id="GL385400">
    <property type="protein sequence ID" value="EJT71542.1"/>
    <property type="molecule type" value="Genomic_DNA"/>
</dbReference>
<reference evidence="3" key="3">
    <citation type="submission" date="2010-09" db="EMBL/GenBank/DDBJ databases">
        <title>Annotation of Gaeumannomyces graminis var. tritici R3-111a-1.</title>
        <authorList>
            <consortium name="The Broad Institute Genome Sequencing Platform"/>
            <person name="Ma L.-J."/>
            <person name="Dead R."/>
            <person name="Young S.K."/>
            <person name="Zeng Q."/>
            <person name="Gargeya S."/>
            <person name="Fitzgerald M."/>
            <person name="Haas B."/>
            <person name="Abouelleil A."/>
            <person name="Alvarado L."/>
            <person name="Arachchi H.M."/>
            <person name="Berlin A."/>
            <person name="Brown A."/>
            <person name="Chapman S.B."/>
            <person name="Chen Z."/>
            <person name="Dunbar C."/>
            <person name="Freedman E."/>
            <person name="Gearin G."/>
            <person name="Gellesch M."/>
            <person name="Goldberg J."/>
            <person name="Griggs A."/>
            <person name="Gujja S."/>
            <person name="Heiman D."/>
            <person name="Howarth C."/>
            <person name="Larson L."/>
            <person name="Lui A."/>
            <person name="MacDonald P.J.P."/>
            <person name="Mehta T."/>
            <person name="Montmayeur A."/>
            <person name="Murphy C."/>
            <person name="Neiman D."/>
            <person name="Pearson M."/>
            <person name="Priest M."/>
            <person name="Roberts A."/>
            <person name="Saif S."/>
            <person name="Shea T."/>
            <person name="Shenoy N."/>
            <person name="Sisk P."/>
            <person name="Stolte C."/>
            <person name="Sykes S."/>
            <person name="Yandava C."/>
            <person name="Wortman J."/>
            <person name="Nusbaum C."/>
            <person name="Birren B."/>
        </authorList>
    </citation>
    <scope>NUCLEOTIDE SEQUENCE</scope>
    <source>
        <strain evidence="3">R3-111a-1</strain>
    </source>
</reference>
<keyword evidence="2" id="KW-0812">Transmembrane</keyword>
<proteinExistence type="predicted"/>
<feature type="transmembrane region" description="Helical" evidence="2">
    <location>
        <begin position="100"/>
        <end position="122"/>
    </location>
</feature>
<gene>
    <name evidence="4" type="primary">20351257</name>
    <name evidence="3" type="ORF">GGTG_10799</name>
</gene>
<organism evidence="3">
    <name type="scientific">Gaeumannomyces tritici (strain R3-111a-1)</name>
    <name type="common">Wheat and barley take-all root rot fungus</name>
    <name type="synonym">Gaeumannomyces graminis var. tritici</name>
    <dbReference type="NCBI Taxonomy" id="644352"/>
    <lineage>
        <taxon>Eukaryota</taxon>
        <taxon>Fungi</taxon>
        <taxon>Dikarya</taxon>
        <taxon>Ascomycota</taxon>
        <taxon>Pezizomycotina</taxon>
        <taxon>Sordariomycetes</taxon>
        <taxon>Sordariomycetidae</taxon>
        <taxon>Magnaporthales</taxon>
        <taxon>Magnaporthaceae</taxon>
        <taxon>Gaeumannomyces</taxon>
    </lineage>
</organism>